<dbReference type="Proteomes" id="UP001145021">
    <property type="component" value="Unassembled WGS sequence"/>
</dbReference>
<feature type="compositionally biased region" description="Low complexity" evidence="1">
    <location>
        <begin position="213"/>
        <end position="253"/>
    </location>
</feature>
<feature type="compositionally biased region" description="Pro residues" evidence="1">
    <location>
        <begin position="254"/>
        <end position="264"/>
    </location>
</feature>
<name>A0A9W7XSP7_9FUNG</name>
<feature type="compositionally biased region" description="Low complexity" evidence="1">
    <location>
        <begin position="99"/>
        <end position="130"/>
    </location>
</feature>
<sequence>MHPYHKSEDSYLQMTQNNAASAPGPQPYRNSYNLADKTSIELQQQQQNHSAPMSSSRRQYVYPEVTPTNAQIIQPLANTITMPNNYQYTNYQGPVANTYPPNSYPYQQQQPQQNYSPGPQQQQQQQLSQPVSANVLRPSTGYRLPQQGLASGGYAFGYGNQQTQSAPISPTNPQLDRNGFRQQQVQVPNQPQLYQQAQQYVNGLSGGMRPHGHGSSHPTTQQQQQGLSQALAPQQTQQPLSAPAPAPAQAAMPMPVPVPMPMPAPVSNAQEMFPNSGSNGSQHHRMHNNHNHHHHHQGYYSSNTHSPQSHSHSPKYYPQQQKQQAFYQQQPHVNPLSNSPLHHYPNQQQQAAHSRPQSRPQSRHHSQPTSRAHSPNAAQIAPGQQQQQQHRLHKPTMGPVGVLPLPTNVPAAPNAFPARRPSRPSIDGYDQAHPGYQSVAYLRNENRFVERSKFTTLMHCLESVTLIDKFSASVFPPKGNLYPLYKASEDWIAPRLSGEKLLGKGTVHMSSTNRETTTYVRNPSKTHRVHIIRLWIDMAEHKVEELKHSYLSQRSKGITGGQADFRYQIRHVADSDKENCLLILSQPANYHPSFGMTSKIYGPMASTPKPESSRMDQRSGAVSPLGSTYYLSQSMIFTRPDYFMSDTIDPIETAAMSQEWGTTDPQLTSRVCADPLLLDEDIFVAVCSLGSSEKVVFEPFDLNDSRRRKQRKRENPQRAGKRRVWIQTIMNDINSESSANGGRLAINGDMVNRMKPGDSAYVRKIDVHDDLVFENCGRVPIEFLIVDTPY</sequence>
<evidence type="ECO:0000256" key="1">
    <source>
        <dbReference type="SAM" id="MobiDB-lite"/>
    </source>
</evidence>
<feature type="compositionally biased region" description="Basic residues" evidence="1">
    <location>
        <begin position="282"/>
        <end position="297"/>
    </location>
</feature>
<feature type="compositionally biased region" description="Polar residues" evidence="1">
    <location>
        <begin position="299"/>
        <end position="311"/>
    </location>
</feature>
<feature type="compositionally biased region" description="Polar residues" evidence="1">
    <location>
        <begin position="367"/>
        <end position="377"/>
    </location>
</feature>
<evidence type="ECO:0000313" key="3">
    <source>
        <dbReference type="Proteomes" id="UP001145021"/>
    </source>
</evidence>
<feature type="compositionally biased region" description="Polar residues" evidence="1">
    <location>
        <begin position="159"/>
        <end position="175"/>
    </location>
</feature>
<dbReference type="AlphaFoldDB" id="A0A9W7XSP7"/>
<feature type="compositionally biased region" description="Polar residues" evidence="1">
    <location>
        <begin position="335"/>
        <end position="360"/>
    </location>
</feature>
<feature type="compositionally biased region" description="Polar residues" evidence="1">
    <location>
        <begin position="268"/>
        <end position="281"/>
    </location>
</feature>
<keyword evidence="3" id="KW-1185">Reference proteome</keyword>
<evidence type="ECO:0000313" key="2">
    <source>
        <dbReference type="EMBL" id="KAJ1648710.1"/>
    </source>
</evidence>
<feature type="compositionally biased region" description="Low complexity" evidence="1">
    <location>
        <begin position="314"/>
        <end position="331"/>
    </location>
</feature>
<feature type="region of interest" description="Disordered" evidence="1">
    <location>
        <begin position="203"/>
        <end position="399"/>
    </location>
</feature>
<comment type="caution">
    <text evidence="2">The sequence shown here is derived from an EMBL/GenBank/DDBJ whole genome shotgun (WGS) entry which is preliminary data.</text>
</comment>
<dbReference type="EMBL" id="JANBOH010000001">
    <property type="protein sequence ID" value="KAJ1648710.1"/>
    <property type="molecule type" value="Genomic_DNA"/>
</dbReference>
<feature type="region of interest" description="Disordered" evidence="1">
    <location>
        <begin position="153"/>
        <end position="176"/>
    </location>
</feature>
<feature type="region of interest" description="Disordered" evidence="1">
    <location>
        <begin position="1"/>
        <end position="32"/>
    </location>
</feature>
<feature type="compositionally biased region" description="Polar residues" evidence="1">
    <location>
        <begin position="10"/>
        <end position="20"/>
    </location>
</feature>
<accession>A0A9W7XSP7</accession>
<gene>
    <name evidence="2" type="ORF">LPJ64_000029</name>
</gene>
<organism evidence="2 3">
    <name type="scientific">Coemansia asiatica</name>
    <dbReference type="NCBI Taxonomy" id="1052880"/>
    <lineage>
        <taxon>Eukaryota</taxon>
        <taxon>Fungi</taxon>
        <taxon>Fungi incertae sedis</taxon>
        <taxon>Zoopagomycota</taxon>
        <taxon>Kickxellomycotina</taxon>
        <taxon>Kickxellomycetes</taxon>
        <taxon>Kickxellales</taxon>
        <taxon>Kickxellaceae</taxon>
        <taxon>Coemansia</taxon>
    </lineage>
</organism>
<proteinExistence type="predicted"/>
<reference evidence="2" key="1">
    <citation type="submission" date="2022-07" db="EMBL/GenBank/DDBJ databases">
        <title>Phylogenomic reconstructions and comparative analyses of Kickxellomycotina fungi.</title>
        <authorList>
            <person name="Reynolds N.K."/>
            <person name="Stajich J.E."/>
            <person name="Barry K."/>
            <person name="Grigoriev I.V."/>
            <person name="Crous P."/>
            <person name="Smith M.E."/>
        </authorList>
    </citation>
    <scope>NUCLEOTIDE SEQUENCE</scope>
    <source>
        <strain evidence="2">NBRC 105413</strain>
    </source>
</reference>
<feature type="region of interest" description="Disordered" evidence="1">
    <location>
        <begin position="92"/>
        <end position="131"/>
    </location>
</feature>
<protein>
    <submittedName>
        <fullName evidence="2">Uncharacterized protein</fullName>
    </submittedName>
</protein>